<gene>
    <name evidence="5" type="ORF">GCM10007890_33530</name>
</gene>
<dbReference type="PANTHER" id="PTHR30231:SF41">
    <property type="entry name" value="DNA POLYMERASE III SUBUNIT EPSILON"/>
    <property type="match status" value="1"/>
</dbReference>
<dbReference type="AlphaFoldDB" id="A0AA37TFY4"/>
<sequence>MTFAAYRLTVNPGRPSSPQALAVHGLTEAELATKPALSRAMASQVVRFIGGSTVVAHNTPFDAGFVQSECERLGMGWRPDEGQVVDTRLLCKLLWPGEPGSLDALATRLGVDRGDRDAGHDALADARLLARCLPGLVEALVRHIHGKAAA</sequence>
<comment type="caution">
    <text evidence="5">The sequence shown here is derived from an EMBL/GenBank/DDBJ whole genome shotgun (WGS) entry which is preliminary data.</text>
</comment>
<dbReference type="EC" id="2.7.7.7" evidence="1"/>
<evidence type="ECO:0000256" key="1">
    <source>
        <dbReference type="ARBA" id="ARBA00012417"/>
    </source>
</evidence>
<feature type="domain" description="Exonuclease" evidence="4">
    <location>
        <begin position="1"/>
        <end position="142"/>
    </location>
</feature>
<name>A0AA37TFY4_9HYPH</name>
<accession>A0AA37TFY4</accession>
<evidence type="ECO:0000259" key="4">
    <source>
        <dbReference type="SMART" id="SM00479"/>
    </source>
</evidence>
<dbReference type="InterPro" id="IPR006054">
    <property type="entry name" value="DnaQ"/>
</dbReference>
<dbReference type="GO" id="GO:0003887">
    <property type="term" value="F:DNA-directed DNA polymerase activity"/>
    <property type="evidence" value="ECO:0007669"/>
    <property type="project" value="UniProtKB-EC"/>
</dbReference>
<evidence type="ECO:0000313" key="5">
    <source>
        <dbReference type="EMBL" id="GLS71340.1"/>
    </source>
</evidence>
<evidence type="ECO:0000256" key="2">
    <source>
        <dbReference type="ARBA" id="ARBA00025483"/>
    </source>
</evidence>
<reference evidence="6" key="1">
    <citation type="journal article" date="2019" name="Int. J. Syst. Evol. Microbiol.">
        <title>The Global Catalogue of Microorganisms (GCM) 10K type strain sequencing project: providing services to taxonomists for standard genome sequencing and annotation.</title>
        <authorList>
            <consortium name="The Broad Institute Genomics Platform"/>
            <consortium name="The Broad Institute Genome Sequencing Center for Infectious Disease"/>
            <person name="Wu L."/>
            <person name="Ma J."/>
        </authorList>
    </citation>
    <scope>NUCLEOTIDE SEQUENCE [LARGE SCALE GENOMIC DNA]</scope>
    <source>
        <strain evidence="6">NBRC 103632</strain>
    </source>
</reference>
<dbReference type="Pfam" id="PF00929">
    <property type="entry name" value="RNase_T"/>
    <property type="match status" value="1"/>
</dbReference>
<dbReference type="SMART" id="SM00479">
    <property type="entry name" value="EXOIII"/>
    <property type="match status" value="1"/>
</dbReference>
<proteinExistence type="predicted"/>
<dbReference type="GO" id="GO:0003677">
    <property type="term" value="F:DNA binding"/>
    <property type="evidence" value="ECO:0007669"/>
    <property type="project" value="InterPro"/>
</dbReference>
<comment type="catalytic activity">
    <reaction evidence="3">
        <text>DNA(n) + a 2'-deoxyribonucleoside 5'-triphosphate = DNA(n+1) + diphosphate</text>
        <dbReference type="Rhea" id="RHEA:22508"/>
        <dbReference type="Rhea" id="RHEA-COMP:17339"/>
        <dbReference type="Rhea" id="RHEA-COMP:17340"/>
        <dbReference type="ChEBI" id="CHEBI:33019"/>
        <dbReference type="ChEBI" id="CHEBI:61560"/>
        <dbReference type="ChEBI" id="CHEBI:173112"/>
        <dbReference type="EC" id="2.7.7.7"/>
    </reaction>
</comment>
<dbReference type="NCBIfam" id="TIGR00573">
    <property type="entry name" value="dnaq"/>
    <property type="match status" value="1"/>
</dbReference>
<dbReference type="InterPro" id="IPR036397">
    <property type="entry name" value="RNaseH_sf"/>
</dbReference>
<evidence type="ECO:0000313" key="6">
    <source>
        <dbReference type="Proteomes" id="UP001157440"/>
    </source>
</evidence>
<dbReference type="InterPro" id="IPR013520">
    <property type="entry name" value="Ribonucl_H"/>
</dbReference>
<evidence type="ECO:0000256" key="3">
    <source>
        <dbReference type="ARBA" id="ARBA00049244"/>
    </source>
</evidence>
<organism evidence="5 6">
    <name type="scientific">Methylobacterium tardum</name>
    <dbReference type="NCBI Taxonomy" id="374432"/>
    <lineage>
        <taxon>Bacteria</taxon>
        <taxon>Pseudomonadati</taxon>
        <taxon>Pseudomonadota</taxon>
        <taxon>Alphaproteobacteria</taxon>
        <taxon>Hyphomicrobiales</taxon>
        <taxon>Methylobacteriaceae</taxon>
        <taxon>Methylobacterium</taxon>
    </lineage>
</organism>
<dbReference type="SUPFAM" id="SSF53098">
    <property type="entry name" value="Ribonuclease H-like"/>
    <property type="match status" value="1"/>
</dbReference>
<dbReference type="PANTHER" id="PTHR30231">
    <property type="entry name" value="DNA POLYMERASE III SUBUNIT EPSILON"/>
    <property type="match status" value="1"/>
</dbReference>
<dbReference type="Gene3D" id="3.30.420.10">
    <property type="entry name" value="Ribonuclease H-like superfamily/Ribonuclease H"/>
    <property type="match status" value="1"/>
</dbReference>
<dbReference type="InterPro" id="IPR012337">
    <property type="entry name" value="RNaseH-like_sf"/>
</dbReference>
<dbReference type="EMBL" id="BSPL01000017">
    <property type="protein sequence ID" value="GLS71340.1"/>
    <property type="molecule type" value="Genomic_DNA"/>
</dbReference>
<comment type="function">
    <text evidence="2">DNA polymerase III is a complex, multichain enzyme responsible for most of the replicative synthesis in bacteria. The epsilon subunit contain the editing function and is a proofreading 3'-5' exonuclease.</text>
</comment>
<dbReference type="GO" id="GO:0008408">
    <property type="term" value="F:3'-5' exonuclease activity"/>
    <property type="evidence" value="ECO:0007669"/>
    <property type="project" value="TreeGrafter"/>
</dbReference>
<dbReference type="GO" id="GO:0045004">
    <property type="term" value="P:DNA replication proofreading"/>
    <property type="evidence" value="ECO:0007669"/>
    <property type="project" value="TreeGrafter"/>
</dbReference>
<protein>
    <recommendedName>
        <fullName evidence="1">DNA-directed DNA polymerase</fullName>
        <ecNumber evidence="1">2.7.7.7</ecNumber>
    </recommendedName>
</protein>
<dbReference type="GO" id="GO:0005829">
    <property type="term" value="C:cytosol"/>
    <property type="evidence" value="ECO:0007669"/>
    <property type="project" value="TreeGrafter"/>
</dbReference>
<keyword evidence="6" id="KW-1185">Reference proteome</keyword>
<dbReference type="Proteomes" id="UP001157440">
    <property type="component" value="Unassembled WGS sequence"/>
</dbReference>